<dbReference type="PANTHER" id="PTHR10622:SF10">
    <property type="entry name" value="HET DOMAIN-CONTAINING PROTEIN"/>
    <property type="match status" value="1"/>
</dbReference>
<dbReference type="Pfam" id="PF26640">
    <property type="entry name" value="DUF8212"/>
    <property type="match status" value="1"/>
</dbReference>
<evidence type="ECO:0000259" key="2">
    <source>
        <dbReference type="Pfam" id="PF26640"/>
    </source>
</evidence>
<dbReference type="PANTHER" id="PTHR10622">
    <property type="entry name" value="HET DOMAIN-CONTAINING PROTEIN"/>
    <property type="match status" value="1"/>
</dbReference>
<accession>N1PCT5</accession>
<feature type="domain" description="Heterokaryon incompatibility" evidence="1">
    <location>
        <begin position="30"/>
        <end position="153"/>
    </location>
</feature>
<feature type="non-terminal residue" evidence="3">
    <location>
        <position position="323"/>
    </location>
</feature>
<protein>
    <submittedName>
        <fullName evidence="3">Uncharacterized protein</fullName>
    </submittedName>
</protein>
<feature type="domain" description="DUF8212" evidence="2">
    <location>
        <begin position="251"/>
        <end position="281"/>
    </location>
</feature>
<organism evidence="3 4">
    <name type="scientific">Dothistroma septosporum (strain NZE10 / CBS 128990)</name>
    <name type="common">Red band needle blight fungus</name>
    <name type="synonym">Mycosphaerella pini</name>
    <dbReference type="NCBI Taxonomy" id="675120"/>
    <lineage>
        <taxon>Eukaryota</taxon>
        <taxon>Fungi</taxon>
        <taxon>Dikarya</taxon>
        <taxon>Ascomycota</taxon>
        <taxon>Pezizomycotina</taxon>
        <taxon>Dothideomycetes</taxon>
        <taxon>Dothideomycetidae</taxon>
        <taxon>Mycosphaerellales</taxon>
        <taxon>Mycosphaerellaceae</taxon>
        <taxon>Dothistroma</taxon>
    </lineage>
</organism>
<dbReference type="InterPro" id="IPR010730">
    <property type="entry name" value="HET"/>
</dbReference>
<dbReference type="Pfam" id="PF06985">
    <property type="entry name" value="HET"/>
    <property type="match status" value="1"/>
</dbReference>
<dbReference type="InterPro" id="IPR058525">
    <property type="entry name" value="DUF8212"/>
</dbReference>
<name>N1PCT5_DOTSN</name>
<dbReference type="EMBL" id="KB446544">
    <property type="protein sequence ID" value="EME39864.1"/>
    <property type="molecule type" value="Genomic_DNA"/>
</dbReference>
<proteinExistence type="predicted"/>
<evidence type="ECO:0000313" key="3">
    <source>
        <dbReference type="EMBL" id="EME39864.1"/>
    </source>
</evidence>
<evidence type="ECO:0000313" key="4">
    <source>
        <dbReference type="Proteomes" id="UP000016933"/>
    </source>
</evidence>
<dbReference type="STRING" id="675120.N1PCT5"/>
<reference evidence="4" key="1">
    <citation type="journal article" date="2012" name="PLoS Genet.">
        <title>The genomes of the fungal plant pathogens Cladosporium fulvum and Dothistroma septosporum reveal adaptation to different hosts and lifestyles but also signatures of common ancestry.</title>
        <authorList>
            <person name="de Wit P.J.G.M."/>
            <person name="van der Burgt A."/>
            <person name="Oekmen B."/>
            <person name="Stergiopoulos I."/>
            <person name="Abd-Elsalam K.A."/>
            <person name="Aerts A.L."/>
            <person name="Bahkali A.H."/>
            <person name="Beenen H.G."/>
            <person name="Chettri P."/>
            <person name="Cox M.P."/>
            <person name="Datema E."/>
            <person name="de Vries R.P."/>
            <person name="Dhillon B."/>
            <person name="Ganley A.R."/>
            <person name="Griffiths S.A."/>
            <person name="Guo Y."/>
            <person name="Hamelin R.C."/>
            <person name="Henrissat B."/>
            <person name="Kabir M.S."/>
            <person name="Jashni M.K."/>
            <person name="Kema G."/>
            <person name="Klaubauf S."/>
            <person name="Lapidus A."/>
            <person name="Levasseur A."/>
            <person name="Lindquist E."/>
            <person name="Mehrabi R."/>
            <person name="Ohm R.A."/>
            <person name="Owen T.J."/>
            <person name="Salamov A."/>
            <person name="Schwelm A."/>
            <person name="Schijlen E."/>
            <person name="Sun H."/>
            <person name="van den Burg H.A."/>
            <person name="van Ham R.C.H.J."/>
            <person name="Zhang S."/>
            <person name="Goodwin S.B."/>
            <person name="Grigoriev I.V."/>
            <person name="Collemare J."/>
            <person name="Bradshaw R.E."/>
        </authorList>
    </citation>
    <scope>NUCLEOTIDE SEQUENCE [LARGE SCALE GENOMIC DNA]</scope>
    <source>
        <strain evidence="4">NZE10 / CBS 128990</strain>
    </source>
</reference>
<reference evidence="3 4" key="2">
    <citation type="journal article" date="2012" name="PLoS Pathog.">
        <title>Diverse lifestyles and strategies of plant pathogenesis encoded in the genomes of eighteen Dothideomycetes fungi.</title>
        <authorList>
            <person name="Ohm R.A."/>
            <person name="Feau N."/>
            <person name="Henrissat B."/>
            <person name="Schoch C.L."/>
            <person name="Horwitz B.A."/>
            <person name="Barry K.W."/>
            <person name="Condon B.J."/>
            <person name="Copeland A.C."/>
            <person name="Dhillon B."/>
            <person name="Glaser F."/>
            <person name="Hesse C.N."/>
            <person name="Kosti I."/>
            <person name="LaButti K."/>
            <person name="Lindquist E.A."/>
            <person name="Lucas S."/>
            <person name="Salamov A.A."/>
            <person name="Bradshaw R.E."/>
            <person name="Ciuffetti L."/>
            <person name="Hamelin R.C."/>
            <person name="Kema G.H.J."/>
            <person name="Lawrence C."/>
            <person name="Scott J.A."/>
            <person name="Spatafora J.W."/>
            <person name="Turgeon B.G."/>
            <person name="de Wit P.J.G.M."/>
            <person name="Zhong S."/>
            <person name="Goodwin S.B."/>
            <person name="Grigoriev I.V."/>
        </authorList>
    </citation>
    <scope>NUCLEOTIDE SEQUENCE [LARGE SCALE GENOMIC DNA]</scope>
    <source>
        <strain evidence="4">NZE10 / CBS 128990</strain>
    </source>
</reference>
<evidence type="ECO:0000259" key="1">
    <source>
        <dbReference type="Pfam" id="PF06985"/>
    </source>
</evidence>
<dbReference type="eggNOG" id="KOG4177">
    <property type="taxonomic scope" value="Eukaryota"/>
</dbReference>
<dbReference type="OrthoDB" id="674604at2759"/>
<gene>
    <name evidence="3" type="ORF">DOTSEDRAFT_117266</name>
</gene>
<dbReference type="HOGENOM" id="CLU_000288_138_0_1"/>
<keyword evidence="4" id="KW-1185">Reference proteome</keyword>
<sequence>MRLLRTGPFVSGDPTTLELHDFPVVSQVRYAVLSHVWSSPQHEILFSDLLDTCDTTIKRLEGHISVDLATSTLQQRPGWAKLAFALEQADEDGKEWLWVDTACIDRSSSSELAQSINSRWHWLEGAAICYAFLGDVPLERWREMKFVRHLASSWFNDGWTLSDLIAPGHVVFYSMEWSRLGDKHELSRVLSIATQVPVPVLEGARSVQEESVAARMAWAASRQTSLFEDRAYSLMGLFDVSMPVLYGEGSKAFRRLQEEIIRSSDDLSIFCWKDAHICKPLHGLMADSPDAFVHSAGYRAYAFEDVPPFDINNRGVRLSLHLT</sequence>
<dbReference type="AlphaFoldDB" id="N1PCT5"/>
<dbReference type="Proteomes" id="UP000016933">
    <property type="component" value="Unassembled WGS sequence"/>
</dbReference>